<evidence type="ECO:0000256" key="2">
    <source>
        <dbReference type="ARBA" id="ARBA00022679"/>
    </source>
</evidence>
<evidence type="ECO:0000313" key="3">
    <source>
        <dbReference type="EMBL" id="CAI8018132.1"/>
    </source>
</evidence>
<evidence type="ECO:0000313" key="4">
    <source>
        <dbReference type="Proteomes" id="UP001174909"/>
    </source>
</evidence>
<keyword evidence="4" id="KW-1185">Reference proteome</keyword>
<dbReference type="InterPro" id="IPR050483">
    <property type="entry name" value="CoA-transferase_III_domain"/>
</dbReference>
<dbReference type="InterPro" id="IPR003673">
    <property type="entry name" value="CoA-Trfase_fam_III"/>
</dbReference>
<reference evidence="3" key="1">
    <citation type="submission" date="2023-03" db="EMBL/GenBank/DDBJ databases">
        <authorList>
            <person name="Steffen K."/>
            <person name="Cardenas P."/>
        </authorList>
    </citation>
    <scope>NUCLEOTIDE SEQUENCE</scope>
</reference>
<dbReference type="SUPFAM" id="SSF89796">
    <property type="entry name" value="CoA-transferase family III (CaiB/BaiF)"/>
    <property type="match status" value="1"/>
</dbReference>
<dbReference type="InterPro" id="IPR023606">
    <property type="entry name" value="CoA-Trfase_III_dom_1_sf"/>
</dbReference>
<name>A0AA35WLD1_GEOBA</name>
<dbReference type="Proteomes" id="UP001174909">
    <property type="component" value="Unassembled WGS sequence"/>
</dbReference>
<comment type="caution">
    <text evidence="3">The sequence shown here is derived from an EMBL/GenBank/DDBJ whole genome shotgun (WGS) entry which is preliminary data.</text>
</comment>
<dbReference type="InterPro" id="IPR044855">
    <property type="entry name" value="CoA-Trfase_III_dom3_sf"/>
</dbReference>
<dbReference type="Gene3D" id="3.30.1540.10">
    <property type="entry name" value="formyl-coa transferase, domain 3"/>
    <property type="match status" value="1"/>
</dbReference>
<dbReference type="EMBL" id="CASHTH010001687">
    <property type="protein sequence ID" value="CAI8018132.1"/>
    <property type="molecule type" value="Genomic_DNA"/>
</dbReference>
<dbReference type="AlphaFoldDB" id="A0AA35WLD1"/>
<proteinExistence type="inferred from homology"/>
<dbReference type="PANTHER" id="PTHR48207">
    <property type="entry name" value="SUCCINATE--HYDROXYMETHYLGLUTARATE COA-TRANSFERASE"/>
    <property type="match status" value="1"/>
</dbReference>
<dbReference type="GO" id="GO:0008410">
    <property type="term" value="F:CoA-transferase activity"/>
    <property type="evidence" value="ECO:0007669"/>
    <property type="project" value="TreeGrafter"/>
</dbReference>
<organism evidence="3 4">
    <name type="scientific">Geodia barretti</name>
    <name type="common">Barrett's horny sponge</name>
    <dbReference type="NCBI Taxonomy" id="519541"/>
    <lineage>
        <taxon>Eukaryota</taxon>
        <taxon>Metazoa</taxon>
        <taxon>Porifera</taxon>
        <taxon>Demospongiae</taxon>
        <taxon>Heteroscleromorpha</taxon>
        <taxon>Tetractinellida</taxon>
        <taxon>Astrophorina</taxon>
        <taxon>Geodiidae</taxon>
        <taxon>Geodia</taxon>
    </lineage>
</organism>
<accession>A0AA35WLD1</accession>
<dbReference type="Gene3D" id="3.40.50.10540">
    <property type="entry name" value="Crotonobetainyl-coa:carnitine coa-transferase, domain 1"/>
    <property type="match status" value="1"/>
</dbReference>
<comment type="similarity">
    <text evidence="1">Belongs to the CoA-transferase III family.</text>
</comment>
<gene>
    <name evidence="3" type="ORF">GBAR_LOCUS10958</name>
</gene>
<keyword evidence="2" id="KW-0808">Transferase</keyword>
<protein>
    <submittedName>
        <fullName evidence="3">Succinyl-CoA:(R)-benzylsuccinate CoA-transferase subunit BbsE</fullName>
    </submittedName>
</protein>
<sequence length="414" mass="45405">MPGALEGLRVLEICDEKGQFCGKLMADNGADLIKIEPPGGEACRNFGPFMDDVPHRERSLSFWHYNTSKRGITLNLETKQGQDILKQLAATADIVLESRKPGYLDSLGLGYDVLSADNPSLIMCSLTPYGQTGPWRDYVSSDITQMAGGGQMASSGYDDVDVPNPPPIAPGGGNSWHIGAHYSYIGIMAALYYRFLTGEGQYIDASIHEACALTTEGAIAIYLSTGDVVQRHTGRHAAPDMSPAIQFPTGDGGWLNTTRSGTNLTPQRLKLLSEWFDQSGMADDLTDERYQDPEVIATENDHIVQVMKNFFMNSTLMDSFHGGQQRDFPWGAIRSMDELVGDDHLIDREFFKEVEHPELGRTFTYPGPAALFNGSPWRISRRAPLIGEHNSEILQGELGLTNGQMLLLAEGGII</sequence>
<evidence type="ECO:0000256" key="1">
    <source>
        <dbReference type="ARBA" id="ARBA00008383"/>
    </source>
</evidence>
<dbReference type="PANTHER" id="PTHR48207:SF3">
    <property type="entry name" value="SUCCINATE--HYDROXYMETHYLGLUTARATE COA-TRANSFERASE"/>
    <property type="match status" value="1"/>
</dbReference>
<dbReference type="Pfam" id="PF02515">
    <property type="entry name" value="CoA_transf_3"/>
    <property type="match status" value="1"/>
</dbReference>